<proteinExistence type="predicted"/>
<feature type="domain" description="6-hydroxymethylpterin diphosphokinase MptE-like" evidence="1">
    <location>
        <begin position="196"/>
        <end position="363"/>
    </location>
</feature>
<dbReference type="PANTHER" id="PTHR41786">
    <property type="entry name" value="MOTILITY ACCESSORY FACTOR MAF"/>
    <property type="match status" value="1"/>
</dbReference>
<gene>
    <name evidence="2" type="ORF">HNP77_002126</name>
</gene>
<evidence type="ECO:0000313" key="3">
    <source>
        <dbReference type="Proteomes" id="UP000578697"/>
    </source>
</evidence>
<sequence>MNSILNTNLEFFRQRFPALYEITDRKPSETTVLSPAKNGELTACENGLWLHSRYNPSSEAEKLTEDFDEDLHETALFLGCGLLYAPEVFAEKHPDANIIIVEKDQGTFFSALKSRNLEKLFTHKKLAIVLTEDTENASSVIKNYPASKIKIFAFPNLIQKNREWYATIIQSVKKTAEREKVNTKTLEKFSSLWLKNSCKNLRYSFTLDGVNKFHQTAGNLPFTVIAAGPSLETLIPYLKEIKKKSIIVCVDTALHALLANDIQPDFVVLVDPQYICALHLEFLSAPESILIAESAVYPSVLRFNCKETILCSSNFPMGKYFENLLGEKGRLGAGGSVATVAWDFARYCGAKQIFMAALDLGFPGKQTHIKGSQFEEKAHVTSDRMTPAETFSANYIMSAPLKKAVNYDQKEILTDLRMSIFSSWFEASCKNAENSGQKTYSLTKESLAINGITPFSIEEFLKLEDLGTKRSEFYIKATAQNLSIKRQLKENNTPAFDTVLESFTENLDFLIQTAEEGYSLCRNAVTTLKKHKQLNLSSVFMKLDGIDRKILTSSAKNAAALVFPTKEQLDSLCTNLSEDKNIRQFEYSGIVYECILKACRAYLSQLKDC</sequence>
<dbReference type="EMBL" id="JACHFR010000003">
    <property type="protein sequence ID" value="MBB5219744.1"/>
    <property type="molecule type" value="Genomic_DNA"/>
</dbReference>
<dbReference type="Proteomes" id="UP000578697">
    <property type="component" value="Unassembled WGS sequence"/>
</dbReference>
<dbReference type="AlphaFoldDB" id="A0A840SFS4"/>
<accession>A0A840SFS4</accession>
<dbReference type="PANTHER" id="PTHR41786:SF1">
    <property type="entry name" value="6-HYDROXYMETHYLPTERIN DIPHOSPHOKINASE MPTE-LIKE DOMAIN-CONTAINING PROTEIN"/>
    <property type="match status" value="1"/>
</dbReference>
<name>A0A840SFS4_9SPIR</name>
<evidence type="ECO:0000259" key="1">
    <source>
        <dbReference type="Pfam" id="PF01973"/>
    </source>
</evidence>
<reference evidence="2 3" key="1">
    <citation type="submission" date="2020-08" db="EMBL/GenBank/DDBJ databases">
        <title>Genomic Encyclopedia of Type Strains, Phase IV (KMG-IV): sequencing the most valuable type-strain genomes for metagenomic binning, comparative biology and taxonomic classification.</title>
        <authorList>
            <person name="Goeker M."/>
        </authorList>
    </citation>
    <scope>NUCLEOTIDE SEQUENCE [LARGE SCALE GENOMIC DNA]</scope>
    <source>
        <strain evidence="2 3">DSM 103679</strain>
    </source>
</reference>
<dbReference type="InterPro" id="IPR002826">
    <property type="entry name" value="MptE-like"/>
</dbReference>
<dbReference type="RefSeq" id="WP_184653149.1">
    <property type="nucleotide sequence ID" value="NZ_JACHFR010000003.1"/>
</dbReference>
<evidence type="ECO:0000313" key="2">
    <source>
        <dbReference type="EMBL" id="MBB5219744.1"/>
    </source>
</evidence>
<dbReference type="Pfam" id="PF01973">
    <property type="entry name" value="MptE-like"/>
    <property type="match status" value="1"/>
</dbReference>
<comment type="caution">
    <text evidence="2">The sequence shown here is derived from an EMBL/GenBank/DDBJ whole genome shotgun (WGS) entry which is preliminary data.</text>
</comment>
<keyword evidence="3" id="KW-1185">Reference proteome</keyword>
<protein>
    <recommendedName>
        <fullName evidence="1">6-hydroxymethylpterin diphosphokinase MptE-like domain-containing protein</fullName>
    </recommendedName>
</protein>
<organism evidence="2 3">
    <name type="scientific">Treponema rectale</name>
    <dbReference type="NCBI Taxonomy" id="744512"/>
    <lineage>
        <taxon>Bacteria</taxon>
        <taxon>Pseudomonadati</taxon>
        <taxon>Spirochaetota</taxon>
        <taxon>Spirochaetia</taxon>
        <taxon>Spirochaetales</taxon>
        <taxon>Treponemataceae</taxon>
        <taxon>Treponema</taxon>
    </lineage>
</organism>